<dbReference type="Proteomes" id="UP000245910">
    <property type="component" value="Chromosome IIII"/>
</dbReference>
<sequence length="176" mass="19345">MTCCPGLTRYHQDMRPSQARSRERTKPGRGAWLFQPLNPSFGQTSFRTSLAEDIVLAVVSELDGFDSQNGAHDGSANGSQVAEWSTEDNHQTAEWTAPEQENNFNTFHPAFPFAGVWNDVPDDAPVEAPETVLQVFIEVFATTTTICTRGRSTRAHALGFVTGLQASLFPRASFLP</sequence>
<dbReference type="AlphaFoldDB" id="A0A2L2SN13"/>
<protein>
    <submittedName>
        <fullName evidence="1">Uncharacterized protein</fullName>
    </submittedName>
</protein>
<reference evidence="2" key="1">
    <citation type="submission" date="2014-10" db="EMBL/GenBank/DDBJ databases">
        <authorList>
            <person name="King R."/>
        </authorList>
    </citation>
    <scope>NUCLEOTIDE SEQUENCE [LARGE SCALE GENOMIC DNA]</scope>
    <source>
        <strain evidence="2">A3/5</strain>
    </source>
</reference>
<accession>A0A2L2SN13</accession>
<name>A0A2L2SN13_9HYPO</name>
<dbReference type="EMBL" id="LN649232">
    <property type="protein sequence ID" value="CEI38766.1"/>
    <property type="molecule type" value="Genomic_DNA"/>
</dbReference>
<keyword evidence="2" id="KW-1185">Reference proteome</keyword>
<evidence type="ECO:0000313" key="2">
    <source>
        <dbReference type="Proteomes" id="UP000245910"/>
    </source>
</evidence>
<evidence type="ECO:0000313" key="1">
    <source>
        <dbReference type="EMBL" id="CEI38766.1"/>
    </source>
</evidence>
<proteinExistence type="predicted"/>
<organism evidence="1 2">
    <name type="scientific">Fusarium venenatum</name>
    <dbReference type="NCBI Taxonomy" id="56646"/>
    <lineage>
        <taxon>Eukaryota</taxon>
        <taxon>Fungi</taxon>
        <taxon>Dikarya</taxon>
        <taxon>Ascomycota</taxon>
        <taxon>Pezizomycotina</taxon>
        <taxon>Sordariomycetes</taxon>
        <taxon>Hypocreomycetidae</taxon>
        <taxon>Hypocreales</taxon>
        <taxon>Nectriaceae</taxon>
        <taxon>Fusarium</taxon>
    </lineage>
</organism>